<evidence type="ECO:0000313" key="4">
    <source>
        <dbReference type="Proteomes" id="UP000772434"/>
    </source>
</evidence>
<dbReference type="OrthoDB" id="3221235at2759"/>
<evidence type="ECO:0000313" key="3">
    <source>
        <dbReference type="EMBL" id="KAF9017306.1"/>
    </source>
</evidence>
<keyword evidence="4" id="KW-1185">Reference proteome</keyword>
<comment type="caution">
    <text evidence="3">The sequence shown here is derived from an EMBL/GenBank/DDBJ whole genome shotgun (WGS) entry which is preliminary data.</text>
</comment>
<dbReference type="Pfam" id="PF12937">
    <property type="entry name" value="F-box-like"/>
    <property type="match status" value="1"/>
</dbReference>
<name>A0A9P5P2T4_9AGAR</name>
<dbReference type="InterPro" id="IPR001810">
    <property type="entry name" value="F-box_dom"/>
</dbReference>
<reference evidence="3" key="1">
    <citation type="submission" date="2020-11" db="EMBL/GenBank/DDBJ databases">
        <authorList>
            <consortium name="DOE Joint Genome Institute"/>
            <person name="Ahrendt S."/>
            <person name="Riley R."/>
            <person name="Andreopoulos W."/>
            <person name="Labutti K."/>
            <person name="Pangilinan J."/>
            <person name="Ruiz-Duenas F.J."/>
            <person name="Barrasa J.M."/>
            <person name="Sanchez-Garcia M."/>
            <person name="Camarero S."/>
            <person name="Miyauchi S."/>
            <person name="Serrano A."/>
            <person name="Linde D."/>
            <person name="Babiker R."/>
            <person name="Drula E."/>
            <person name="Ayuso-Fernandez I."/>
            <person name="Pacheco R."/>
            <person name="Padilla G."/>
            <person name="Ferreira P."/>
            <person name="Barriuso J."/>
            <person name="Kellner H."/>
            <person name="Castanera R."/>
            <person name="Alfaro M."/>
            <person name="Ramirez L."/>
            <person name="Pisabarro A.G."/>
            <person name="Kuo A."/>
            <person name="Tritt A."/>
            <person name="Lipzen A."/>
            <person name="He G."/>
            <person name="Yan M."/>
            <person name="Ng V."/>
            <person name="Cullen D."/>
            <person name="Martin F."/>
            <person name="Rosso M.-N."/>
            <person name="Henrissat B."/>
            <person name="Hibbett D."/>
            <person name="Martinez A.T."/>
            <person name="Grigoriev I.V."/>
        </authorList>
    </citation>
    <scope>NUCLEOTIDE SEQUENCE</scope>
    <source>
        <strain evidence="3">AH 40177</strain>
    </source>
</reference>
<evidence type="ECO:0000259" key="2">
    <source>
        <dbReference type="Pfam" id="PF12937"/>
    </source>
</evidence>
<dbReference type="InterPro" id="IPR036047">
    <property type="entry name" value="F-box-like_dom_sf"/>
</dbReference>
<feature type="domain" description="F-box" evidence="2">
    <location>
        <begin position="92"/>
        <end position="148"/>
    </location>
</feature>
<dbReference type="EMBL" id="JADNRY010001375">
    <property type="protein sequence ID" value="KAF9017306.1"/>
    <property type="molecule type" value="Genomic_DNA"/>
</dbReference>
<evidence type="ECO:0000256" key="1">
    <source>
        <dbReference type="SAM" id="Coils"/>
    </source>
</evidence>
<accession>A0A9P5P2T4</accession>
<protein>
    <recommendedName>
        <fullName evidence="2">F-box domain-containing protein</fullName>
    </recommendedName>
</protein>
<dbReference type="SUPFAM" id="SSF81383">
    <property type="entry name" value="F-box domain"/>
    <property type="match status" value="1"/>
</dbReference>
<keyword evidence="1" id="KW-0175">Coiled coil</keyword>
<dbReference type="AlphaFoldDB" id="A0A9P5P2T4"/>
<proteinExistence type="predicted"/>
<sequence>MTLCFACGANVFSPGVIVDFSVIRDKLRTESGPASVQPDEVVNVLQNIKRDLQDYDMEIQRLESRRILLAAQRENLKQYASEVQSLLSPVRRVPDEILQCIFDYCLPIHAYASQALRNKSVMAISSVCTHWRRNALSIPALWSRITLRWNTRG</sequence>
<organism evidence="3 4">
    <name type="scientific">Rhodocollybia butyracea</name>
    <dbReference type="NCBI Taxonomy" id="206335"/>
    <lineage>
        <taxon>Eukaryota</taxon>
        <taxon>Fungi</taxon>
        <taxon>Dikarya</taxon>
        <taxon>Basidiomycota</taxon>
        <taxon>Agaricomycotina</taxon>
        <taxon>Agaricomycetes</taxon>
        <taxon>Agaricomycetidae</taxon>
        <taxon>Agaricales</taxon>
        <taxon>Marasmiineae</taxon>
        <taxon>Omphalotaceae</taxon>
        <taxon>Rhodocollybia</taxon>
    </lineage>
</organism>
<gene>
    <name evidence="3" type="ORF">BDP27DRAFT_1251526</name>
</gene>
<dbReference type="Proteomes" id="UP000772434">
    <property type="component" value="Unassembled WGS sequence"/>
</dbReference>
<dbReference type="Gene3D" id="1.20.1280.50">
    <property type="match status" value="1"/>
</dbReference>
<feature type="coiled-coil region" evidence="1">
    <location>
        <begin position="45"/>
        <end position="72"/>
    </location>
</feature>